<reference evidence="2" key="1">
    <citation type="submission" date="2022-11" db="EMBL/GenBank/DDBJ databases">
        <authorList>
            <person name="Morgan W.R."/>
            <person name="Tartar A."/>
        </authorList>
    </citation>
    <scope>NUCLEOTIDE SEQUENCE</scope>
    <source>
        <strain evidence="2">ARSEF 373</strain>
    </source>
</reference>
<comment type="caution">
    <text evidence="2">The sequence shown here is derived from an EMBL/GenBank/DDBJ whole genome shotgun (WGS) entry which is preliminary data.</text>
</comment>
<reference evidence="2" key="2">
    <citation type="journal article" date="2023" name="Microbiol Resour">
        <title>Decontamination and Annotation of the Draft Genome Sequence of the Oomycete Lagenidium giganteum ARSEF 373.</title>
        <authorList>
            <person name="Morgan W.R."/>
            <person name="Tartar A."/>
        </authorList>
    </citation>
    <scope>NUCLEOTIDE SEQUENCE</scope>
    <source>
        <strain evidence="2">ARSEF 373</strain>
    </source>
</reference>
<dbReference type="EMBL" id="DAKRPA010000072">
    <property type="protein sequence ID" value="DBA00036.1"/>
    <property type="molecule type" value="Genomic_DNA"/>
</dbReference>
<sequence>MAWLLCFRSHQQDKYMHRLTFIIKIPSNADADKNKQEDEEGNGEEDDISVDDSTGDSPRDSQIFFSKQRH</sequence>
<dbReference type="AlphaFoldDB" id="A0AAV2Z0U3"/>
<feature type="region of interest" description="Disordered" evidence="1">
    <location>
        <begin position="26"/>
        <end position="70"/>
    </location>
</feature>
<evidence type="ECO:0000256" key="1">
    <source>
        <dbReference type="SAM" id="MobiDB-lite"/>
    </source>
</evidence>
<proteinExistence type="predicted"/>
<organism evidence="2 3">
    <name type="scientific">Lagenidium giganteum</name>
    <dbReference type="NCBI Taxonomy" id="4803"/>
    <lineage>
        <taxon>Eukaryota</taxon>
        <taxon>Sar</taxon>
        <taxon>Stramenopiles</taxon>
        <taxon>Oomycota</taxon>
        <taxon>Peronosporomycetes</taxon>
        <taxon>Pythiales</taxon>
        <taxon>Pythiaceae</taxon>
    </lineage>
</organism>
<accession>A0AAV2Z0U3</accession>
<gene>
    <name evidence="2" type="ORF">N0F65_002039</name>
</gene>
<protein>
    <submittedName>
        <fullName evidence="2">Uncharacterized protein</fullName>
    </submittedName>
</protein>
<dbReference type="Proteomes" id="UP001146120">
    <property type="component" value="Unassembled WGS sequence"/>
</dbReference>
<feature type="compositionally biased region" description="Acidic residues" evidence="1">
    <location>
        <begin position="37"/>
        <end position="54"/>
    </location>
</feature>
<evidence type="ECO:0000313" key="2">
    <source>
        <dbReference type="EMBL" id="DBA00036.1"/>
    </source>
</evidence>
<keyword evidence="3" id="KW-1185">Reference proteome</keyword>
<name>A0AAV2Z0U3_9STRA</name>
<evidence type="ECO:0000313" key="3">
    <source>
        <dbReference type="Proteomes" id="UP001146120"/>
    </source>
</evidence>